<reference evidence="4 6" key="3">
    <citation type="submission" date="2019-07" db="EMBL/GenBank/DDBJ databases">
        <authorList>
            <person name="Jastrzebski P J."/>
            <person name="Paukszto L."/>
            <person name="Jastrzebski P J."/>
        </authorList>
    </citation>
    <scope>NUCLEOTIDE SEQUENCE [LARGE SCALE GENOMIC DNA]</scope>
    <source>
        <strain evidence="4 6">WMS-il1</strain>
    </source>
</reference>
<accession>A0A0R3SWC5</accession>
<evidence type="ECO:0000313" key="6">
    <source>
        <dbReference type="Proteomes" id="UP000321570"/>
    </source>
</evidence>
<dbReference type="EMBL" id="UYSG01011462">
    <property type="protein sequence ID" value="VDL62429.1"/>
    <property type="molecule type" value="Genomic_DNA"/>
</dbReference>
<dbReference type="WBParaSite" id="HDID_0000996901-mRNA-1">
    <property type="protein sequence ID" value="HDID_0000996901-mRNA-1"/>
    <property type="gene ID" value="HDID_0000996901"/>
</dbReference>
<evidence type="ECO:0000259" key="2">
    <source>
        <dbReference type="Pfam" id="PF25356"/>
    </source>
</evidence>
<feature type="region of interest" description="Disordered" evidence="1">
    <location>
        <begin position="159"/>
        <end position="332"/>
    </location>
</feature>
<feature type="compositionally biased region" description="Basic residues" evidence="1">
    <location>
        <begin position="11"/>
        <end position="25"/>
    </location>
</feature>
<feature type="compositionally biased region" description="Basic and acidic residues" evidence="1">
    <location>
        <begin position="227"/>
        <end position="253"/>
    </location>
</feature>
<feature type="compositionally biased region" description="Basic and acidic residues" evidence="1">
    <location>
        <begin position="190"/>
        <end position="202"/>
    </location>
</feature>
<gene>
    <name evidence="3" type="ORF">HDID_LOCUS9967</name>
    <name evidence="4" type="ORF">WMSIL1_LOCUS2988</name>
</gene>
<dbReference type="EMBL" id="CABIJS010000088">
    <property type="protein sequence ID" value="VUZ42339.1"/>
    <property type="molecule type" value="Genomic_DNA"/>
</dbReference>
<evidence type="ECO:0000313" key="5">
    <source>
        <dbReference type="Proteomes" id="UP000274504"/>
    </source>
</evidence>
<evidence type="ECO:0000313" key="3">
    <source>
        <dbReference type="EMBL" id="VDL62429.1"/>
    </source>
</evidence>
<name>A0A0R3SWC5_HYMDI</name>
<feature type="compositionally biased region" description="Polar residues" evidence="1">
    <location>
        <begin position="159"/>
        <end position="169"/>
    </location>
</feature>
<organism evidence="7">
    <name type="scientific">Hymenolepis diminuta</name>
    <name type="common">Rat tapeworm</name>
    <dbReference type="NCBI Taxonomy" id="6216"/>
    <lineage>
        <taxon>Eukaryota</taxon>
        <taxon>Metazoa</taxon>
        <taxon>Spiralia</taxon>
        <taxon>Lophotrochozoa</taxon>
        <taxon>Platyhelminthes</taxon>
        <taxon>Cestoda</taxon>
        <taxon>Eucestoda</taxon>
        <taxon>Cyclophyllidea</taxon>
        <taxon>Hymenolepididae</taxon>
        <taxon>Hymenolepis</taxon>
    </lineage>
</organism>
<dbReference type="InterPro" id="IPR057376">
    <property type="entry name" value="PH_trem"/>
</dbReference>
<feature type="compositionally biased region" description="Basic and acidic residues" evidence="1">
    <location>
        <begin position="273"/>
        <end position="292"/>
    </location>
</feature>
<feature type="domain" description="Trematode PH-like" evidence="2">
    <location>
        <begin position="42"/>
        <end position="156"/>
    </location>
</feature>
<dbReference type="Pfam" id="PF25356">
    <property type="entry name" value="PH_trem"/>
    <property type="match status" value="1"/>
</dbReference>
<evidence type="ECO:0000256" key="1">
    <source>
        <dbReference type="SAM" id="MobiDB-lite"/>
    </source>
</evidence>
<dbReference type="OrthoDB" id="6264476at2759"/>
<feature type="region of interest" description="Disordered" evidence="1">
    <location>
        <begin position="421"/>
        <end position="452"/>
    </location>
</feature>
<dbReference type="AlphaFoldDB" id="A0A0R3SWC5"/>
<keyword evidence="6" id="KW-1185">Reference proteome</keyword>
<feature type="compositionally biased region" description="Basic residues" evidence="1">
    <location>
        <begin position="313"/>
        <end position="325"/>
    </location>
</feature>
<protein>
    <submittedName>
        <fullName evidence="7">PID domain-containing protein</fullName>
    </submittedName>
</protein>
<dbReference type="Proteomes" id="UP000321570">
    <property type="component" value="Unassembled WGS sequence"/>
</dbReference>
<dbReference type="Proteomes" id="UP000274504">
    <property type="component" value="Unassembled WGS sequence"/>
</dbReference>
<sequence>MSAANTATSKHDHHHHHHQHLHHKDKSSAGPTEFKAEAVVEGKFPIKPQDEVDIQSAREVFELRSRKNMSKSYKVKVIGTDTRLIIKRKSVVSSSPREISLLCNEVYRFFIFTRDPKLVILVIPDPPEGNRAYLLLKMKSQADANAVCNIIQSGRKKLSSQSALQQETVKSPGPSRASESIQQEEAEVEMQEHGKSMDKPDSYESESSQSEDEHAVADSNAGSISTPKKDDRTTPEVSSRRISEGVAEIKIEDEPIQMAATPEVHSAFPGMMENEKNKSSTPKSDSEKEDAIPRSLPRTPLHSIPGDTESKPKKEKKEKKRHHRREPPLTEEMYVEPPKNWKVAQPIYARREDELKKALLVDMYDDDWAVDIKLIKSDGSFGSRISDTGNVYMFTAHHLVPENYSYFECSSSSDEEIELKEKPMKMRNGVTRHSSSSSESECRNGYVGVNWD</sequence>
<reference evidence="7" key="1">
    <citation type="submission" date="2017-02" db="UniProtKB">
        <authorList>
            <consortium name="WormBaseParasite"/>
        </authorList>
    </citation>
    <scope>IDENTIFICATION</scope>
</reference>
<evidence type="ECO:0000313" key="4">
    <source>
        <dbReference type="EMBL" id="VUZ42339.1"/>
    </source>
</evidence>
<reference evidence="3 5" key="2">
    <citation type="submission" date="2018-11" db="EMBL/GenBank/DDBJ databases">
        <authorList>
            <consortium name="Pathogen Informatics"/>
        </authorList>
    </citation>
    <scope>NUCLEOTIDE SEQUENCE [LARGE SCALE GENOMIC DNA]</scope>
</reference>
<proteinExistence type="predicted"/>
<feature type="region of interest" description="Disordered" evidence="1">
    <location>
        <begin position="1"/>
        <end position="30"/>
    </location>
</feature>
<evidence type="ECO:0000313" key="7">
    <source>
        <dbReference type="WBParaSite" id="HDID_0000996901-mRNA-1"/>
    </source>
</evidence>